<dbReference type="KEGG" id="cmos:111435205"/>
<dbReference type="GO" id="GO:0008270">
    <property type="term" value="F:zinc ion binding"/>
    <property type="evidence" value="ECO:0007669"/>
    <property type="project" value="UniProtKB-KW"/>
</dbReference>
<dbReference type="AlphaFoldDB" id="A0A6J1EKK6"/>
<keyword evidence="2 4" id="KW-0863">Zinc-finger</keyword>
<evidence type="ECO:0000256" key="2">
    <source>
        <dbReference type="ARBA" id="ARBA00022771"/>
    </source>
</evidence>
<dbReference type="Proteomes" id="UP000504609">
    <property type="component" value="Unplaced"/>
</dbReference>
<dbReference type="FunFam" id="1.10.1170.10:FF:000002">
    <property type="entry name" value="Baculoviral IAP repeat containing 7"/>
    <property type="match status" value="1"/>
</dbReference>
<organism evidence="7 8">
    <name type="scientific">Cucurbita moschata</name>
    <name type="common">Winter crookneck squash</name>
    <name type="synonym">Cucurbita pepo var. moschata</name>
    <dbReference type="NCBI Taxonomy" id="3662"/>
    <lineage>
        <taxon>Eukaryota</taxon>
        <taxon>Viridiplantae</taxon>
        <taxon>Streptophyta</taxon>
        <taxon>Embryophyta</taxon>
        <taxon>Tracheophyta</taxon>
        <taxon>Spermatophyta</taxon>
        <taxon>Magnoliopsida</taxon>
        <taxon>eudicotyledons</taxon>
        <taxon>Gunneridae</taxon>
        <taxon>Pentapetalae</taxon>
        <taxon>rosids</taxon>
        <taxon>fabids</taxon>
        <taxon>Cucurbitales</taxon>
        <taxon>Cucurbitaceae</taxon>
        <taxon>Cucurbiteae</taxon>
        <taxon>Cucurbita</taxon>
    </lineage>
</organism>
<accession>A0A6J1EKK6</accession>
<proteinExistence type="predicted"/>
<name>A0A6J1EKK6_CUCMO</name>
<dbReference type="InterPro" id="IPR013083">
    <property type="entry name" value="Znf_RING/FYVE/PHD"/>
</dbReference>
<evidence type="ECO:0000256" key="1">
    <source>
        <dbReference type="ARBA" id="ARBA00022723"/>
    </source>
</evidence>
<feature type="domain" description="RING-type" evidence="6">
    <location>
        <begin position="220"/>
        <end position="255"/>
    </location>
</feature>
<evidence type="ECO:0000313" key="7">
    <source>
        <dbReference type="Proteomes" id="UP000504609"/>
    </source>
</evidence>
<sequence>MAVHAQLYSENHGFPFAGGLTDVVGQFCFQKPPQITPTELFNGDGGDRGGSVFSFSKNPHRMGGGAAAFSQCMSAYVEKQRQEIDHCIRLQNERLRTALREQGKQQISILMKKIEAKTEILLRQKEEEIVKALKKTMELEIFLRKLETENQIWQRIAEENEAMAMSLTNKLDQMRENIATNSSDDAESCCADDDETPARNRACSVSEHGTKQSKTMMMICRGCNFRNSTVILLPCRHLCCCKHCESMLDSCPVCRTGKKASIEALIS</sequence>
<dbReference type="RefSeq" id="XP_022928349.1">
    <property type="nucleotide sequence ID" value="XM_023072581.1"/>
</dbReference>
<dbReference type="GO" id="GO:0004842">
    <property type="term" value="F:ubiquitin-protein transferase activity"/>
    <property type="evidence" value="ECO:0007669"/>
    <property type="project" value="TreeGrafter"/>
</dbReference>
<evidence type="ECO:0000313" key="8">
    <source>
        <dbReference type="RefSeq" id="XP_022928349.1"/>
    </source>
</evidence>
<dbReference type="PANTHER" id="PTHR42647">
    <property type="entry name" value="SBP (S-RIBONUCLEASE BINDING PROTEIN) FAMILY PROTEIN"/>
    <property type="match status" value="1"/>
</dbReference>
<dbReference type="Pfam" id="PF13920">
    <property type="entry name" value="zf-C3HC4_3"/>
    <property type="match status" value="1"/>
</dbReference>
<evidence type="ECO:0000256" key="4">
    <source>
        <dbReference type="PROSITE-ProRule" id="PRU00175"/>
    </source>
</evidence>
<keyword evidence="3" id="KW-0862">Zinc</keyword>
<keyword evidence="5" id="KW-0175">Coiled coil</keyword>
<dbReference type="PROSITE" id="PS50089">
    <property type="entry name" value="ZF_RING_2"/>
    <property type="match status" value="1"/>
</dbReference>
<keyword evidence="7" id="KW-1185">Reference proteome</keyword>
<dbReference type="InterPro" id="IPR001841">
    <property type="entry name" value="Znf_RING"/>
</dbReference>
<dbReference type="Gene3D" id="3.30.40.10">
    <property type="entry name" value="Zinc/RING finger domain, C3HC4 (zinc finger)"/>
    <property type="match status" value="1"/>
</dbReference>
<protein>
    <submittedName>
        <fullName evidence="8">Probable BOI-related E3 ubiquitin-protein ligase 3</fullName>
    </submittedName>
</protein>
<evidence type="ECO:0000256" key="3">
    <source>
        <dbReference type="ARBA" id="ARBA00022833"/>
    </source>
</evidence>
<reference evidence="8" key="1">
    <citation type="submission" date="2025-08" db="UniProtKB">
        <authorList>
            <consortium name="RefSeq"/>
        </authorList>
    </citation>
    <scope>IDENTIFICATION</scope>
    <source>
        <tissue evidence="8">Young leaves</tissue>
    </source>
</reference>
<keyword evidence="1" id="KW-0479">Metal-binding</keyword>
<gene>
    <name evidence="8" type="primary">LOC111435205</name>
</gene>
<evidence type="ECO:0000256" key="5">
    <source>
        <dbReference type="SAM" id="Coils"/>
    </source>
</evidence>
<evidence type="ECO:0000259" key="6">
    <source>
        <dbReference type="PROSITE" id="PS50089"/>
    </source>
</evidence>
<dbReference type="GeneID" id="111435205"/>
<dbReference type="PANTHER" id="PTHR42647:SF6">
    <property type="entry name" value="RING-TYPE DOMAIN-CONTAINING PROTEIN"/>
    <property type="match status" value="1"/>
</dbReference>
<feature type="coiled-coil region" evidence="5">
    <location>
        <begin position="143"/>
        <end position="177"/>
    </location>
</feature>